<reference evidence="7" key="1">
    <citation type="submission" date="2025-08" db="UniProtKB">
        <authorList>
            <consortium name="RefSeq"/>
        </authorList>
    </citation>
    <scope>IDENTIFICATION</scope>
</reference>
<proteinExistence type="inferred from homology"/>
<keyword evidence="3 5" id="KW-0862">Zinc</keyword>
<dbReference type="InterPro" id="IPR038567">
    <property type="entry name" value="T_Elf1_sf"/>
</dbReference>
<accession>A0A6I9QK18</accession>
<dbReference type="OrthoDB" id="445983at2759"/>
<keyword evidence="7" id="KW-0251">Elongation factor</keyword>
<evidence type="ECO:0000256" key="2">
    <source>
        <dbReference type="ARBA" id="ARBA00009730"/>
    </source>
</evidence>
<dbReference type="Proteomes" id="UP000504607">
    <property type="component" value="Unplaced"/>
</dbReference>
<evidence type="ECO:0000313" key="7">
    <source>
        <dbReference type="RefSeq" id="XP_010909641.1"/>
    </source>
</evidence>
<dbReference type="Gene3D" id="2.20.25.190">
    <property type="match status" value="1"/>
</dbReference>
<evidence type="ECO:0000256" key="1">
    <source>
        <dbReference type="ARBA" id="ARBA00004123"/>
    </source>
</evidence>
<dbReference type="GO" id="GO:0008270">
    <property type="term" value="F:zinc ion binding"/>
    <property type="evidence" value="ECO:0007669"/>
    <property type="project" value="UniProtKB-KW"/>
</dbReference>
<evidence type="ECO:0000256" key="3">
    <source>
        <dbReference type="ARBA" id="ARBA00022833"/>
    </source>
</evidence>
<keyword evidence="5" id="KW-0805">Transcription regulation</keyword>
<protein>
    <recommendedName>
        <fullName evidence="5">Transcription elongation factor 1 homolog</fullName>
    </recommendedName>
</protein>
<dbReference type="GO" id="GO:0005634">
    <property type="term" value="C:nucleus"/>
    <property type="evidence" value="ECO:0007669"/>
    <property type="project" value="UniProtKB-SubCell"/>
</dbReference>
<dbReference type="InterPro" id="IPR007808">
    <property type="entry name" value="Elf1"/>
</dbReference>
<dbReference type="GO" id="GO:0003746">
    <property type="term" value="F:translation elongation factor activity"/>
    <property type="evidence" value="ECO:0007669"/>
    <property type="project" value="UniProtKB-KW"/>
</dbReference>
<keyword evidence="7" id="KW-0648">Protein biosynthesis</keyword>
<dbReference type="RefSeq" id="XP_010909641.1">
    <property type="nucleotide sequence ID" value="XM_010911339.3"/>
</dbReference>
<keyword evidence="5" id="KW-0804">Transcription</keyword>
<comment type="subcellular location">
    <subcellularLocation>
        <location evidence="1 5">Nucleus</location>
    </subcellularLocation>
</comment>
<evidence type="ECO:0000256" key="4">
    <source>
        <dbReference type="ARBA" id="ARBA00023242"/>
    </source>
</evidence>
<gene>
    <name evidence="7" type="primary">LOC105035692</name>
</gene>
<keyword evidence="5" id="KW-0479">Metal-binding</keyword>
<dbReference type="AlphaFoldDB" id="A0A6I9QK18"/>
<keyword evidence="4 5" id="KW-0539">Nucleus</keyword>
<evidence type="ECO:0000313" key="6">
    <source>
        <dbReference type="Proteomes" id="UP000504607"/>
    </source>
</evidence>
<keyword evidence="5" id="KW-0863">Zinc-finger</keyword>
<organism evidence="6 7">
    <name type="scientific">Elaeis guineensis var. tenera</name>
    <name type="common">Oil palm</name>
    <dbReference type="NCBI Taxonomy" id="51953"/>
    <lineage>
        <taxon>Eukaryota</taxon>
        <taxon>Viridiplantae</taxon>
        <taxon>Streptophyta</taxon>
        <taxon>Embryophyta</taxon>
        <taxon>Tracheophyta</taxon>
        <taxon>Spermatophyta</taxon>
        <taxon>Magnoliopsida</taxon>
        <taxon>Liliopsida</taxon>
        <taxon>Arecaceae</taxon>
        <taxon>Arecoideae</taxon>
        <taxon>Cocoseae</taxon>
        <taxon>Elaeidinae</taxon>
        <taxon>Elaeis</taxon>
    </lineage>
</organism>
<sequence>MAKRKYPKVRPAVKFMKPVPDLCFHCPCCDHETGVLCYMYFDDRIGELYCRICHARYSTLIDIPRSPLTYMKSGLKTQTGRLC</sequence>
<dbReference type="Pfam" id="PF05129">
    <property type="entry name" value="Zn_ribbon_Elf1"/>
    <property type="match status" value="1"/>
</dbReference>
<name>A0A6I9QK18_ELAGV</name>
<dbReference type="SUPFAM" id="SSF57783">
    <property type="entry name" value="Zinc beta-ribbon"/>
    <property type="match status" value="1"/>
</dbReference>
<keyword evidence="6" id="KW-1185">Reference proteome</keyword>
<comment type="similarity">
    <text evidence="2 5">Belongs to the ELOF1 family.</text>
</comment>
<evidence type="ECO:0000256" key="5">
    <source>
        <dbReference type="RuleBase" id="RU364033"/>
    </source>
</evidence>
<comment type="function">
    <text evidence="5">Transcription elongation factor implicated in the maintenance of proper chromatin structure in actively transcribed regions.</text>
</comment>